<dbReference type="Pfam" id="PF00696">
    <property type="entry name" value="AA_kinase"/>
    <property type="match status" value="1"/>
</dbReference>
<dbReference type="HOGENOM" id="CLU_089197_0_0_2"/>
<dbReference type="GO" id="GO:0016301">
    <property type="term" value="F:kinase activity"/>
    <property type="evidence" value="ECO:0007669"/>
    <property type="project" value="UniProtKB-KW"/>
</dbReference>
<dbReference type="GeneID" id="10669457"/>
<dbReference type="KEGG" id="mew:MSWAN_1941"/>
<keyword evidence="2" id="KW-0418">Kinase</keyword>
<dbReference type="SUPFAM" id="SSF53633">
    <property type="entry name" value="Carbamate kinase-like"/>
    <property type="match status" value="1"/>
</dbReference>
<dbReference type="RefSeq" id="WP_013826449.1">
    <property type="nucleotide sequence ID" value="NC_015574.1"/>
</dbReference>
<evidence type="ECO:0000259" key="1">
    <source>
        <dbReference type="Pfam" id="PF00696"/>
    </source>
</evidence>
<sequence length="214" mass="23368">MEWVVKVGGSLFPDDAIKLCQTLVGTESIVICGGGALANKLRAYDTKVQFSDTANHKSAIMCMDILGMLVADKVDGAEAVHSLEDAKKTIGDGKLPILLPYLIMEYLDPLEHSWSVTSDSISLYISHLLKTKLLIATDVDGIYTSYPSQTGAKLIKNISAKKLLNFGETSVDEILPELLLQYKSECYVVNGRRPERVISIIEGKNSKYTLIGGN</sequence>
<dbReference type="InterPro" id="IPR036393">
    <property type="entry name" value="AceGlu_kinase-like_sf"/>
</dbReference>
<name>F6D6C9_METPW</name>
<protein>
    <submittedName>
        <fullName evidence="2">Aspartate/glutamate/uridylate kinase</fullName>
    </submittedName>
</protein>
<keyword evidence="2" id="KW-0808">Transferase</keyword>
<reference evidence="2 3" key="1">
    <citation type="journal article" date="2014" name="Int. J. Syst. Evol. Microbiol.">
        <title>Methanobacterium paludis sp. nov. and a novel strain of Methanobacterium lacus isolated from northern peatlands.</title>
        <authorList>
            <person name="Cadillo-Quiroz H."/>
            <person name="Brauer S.L."/>
            <person name="Goodson N."/>
            <person name="Yavitt J.B."/>
            <person name="Zinder S.H."/>
        </authorList>
    </citation>
    <scope>NUCLEOTIDE SEQUENCE [LARGE SCALE GENOMIC DNA]</scope>
    <source>
        <strain evidence="3">DSM 25820 / JCM 18151 / SWAN1</strain>
    </source>
</reference>
<proteinExistence type="predicted"/>
<dbReference type="STRING" id="868131.MSWAN_1941"/>
<accession>F6D6C9</accession>
<dbReference type="InterPro" id="IPR011375">
    <property type="entry name" value="MfnE"/>
</dbReference>
<dbReference type="Gene3D" id="3.40.1160.10">
    <property type="entry name" value="Acetylglutamate kinase-like"/>
    <property type="match status" value="1"/>
</dbReference>
<evidence type="ECO:0000313" key="2">
    <source>
        <dbReference type="EMBL" id="AEG18950.1"/>
    </source>
</evidence>
<gene>
    <name evidence="2" type="ordered locus">MSWAN_1941</name>
</gene>
<keyword evidence="3" id="KW-1185">Reference proteome</keyword>
<feature type="domain" description="Aspartate/glutamate/uridylate kinase" evidence="1">
    <location>
        <begin position="3"/>
        <end position="182"/>
    </location>
</feature>
<dbReference type="eggNOG" id="arCOG00859">
    <property type="taxonomic scope" value="Archaea"/>
</dbReference>
<dbReference type="OrthoDB" id="50461at2157"/>
<dbReference type="AlphaFoldDB" id="F6D6C9"/>
<dbReference type="InterPro" id="IPR001048">
    <property type="entry name" value="Asp/Glu/Uridylate_kinase"/>
</dbReference>
<evidence type="ECO:0000313" key="3">
    <source>
        <dbReference type="Proteomes" id="UP000009231"/>
    </source>
</evidence>
<dbReference type="PIRSF" id="PIRSF004857">
    <property type="entry name" value="Kin_aa_kin"/>
    <property type="match status" value="1"/>
</dbReference>
<organism evidence="2 3">
    <name type="scientific">Methanobacterium paludis (strain DSM 25820 / JCM 18151 / SWAN1)</name>
    <dbReference type="NCBI Taxonomy" id="868131"/>
    <lineage>
        <taxon>Archaea</taxon>
        <taxon>Methanobacteriati</taxon>
        <taxon>Methanobacteriota</taxon>
        <taxon>Methanomada group</taxon>
        <taxon>Methanobacteria</taxon>
        <taxon>Methanobacteriales</taxon>
        <taxon>Methanobacteriaceae</taxon>
        <taxon>Methanobacterium</taxon>
    </lineage>
</organism>
<dbReference type="Proteomes" id="UP000009231">
    <property type="component" value="Chromosome"/>
</dbReference>
<dbReference type="EMBL" id="CP002772">
    <property type="protein sequence ID" value="AEG18950.1"/>
    <property type="molecule type" value="Genomic_DNA"/>
</dbReference>